<organism evidence="1 2">
    <name type="scientific">Chrysochloris asiatica</name>
    <name type="common">Cape golden mole</name>
    <dbReference type="NCBI Taxonomy" id="185453"/>
    <lineage>
        <taxon>Eukaryota</taxon>
        <taxon>Metazoa</taxon>
        <taxon>Chordata</taxon>
        <taxon>Craniata</taxon>
        <taxon>Vertebrata</taxon>
        <taxon>Euteleostomi</taxon>
        <taxon>Mammalia</taxon>
        <taxon>Eutheria</taxon>
        <taxon>Afrotheria</taxon>
        <taxon>Chrysochloridae</taxon>
        <taxon>Chrysochlorinae</taxon>
        <taxon>Chrysochloris</taxon>
    </lineage>
</organism>
<dbReference type="InterPro" id="IPR015970">
    <property type="entry name" value="P40_nucleoprot_sub2_BD-vir"/>
</dbReference>
<dbReference type="InterPro" id="IPR009441">
    <property type="entry name" value="P40_nucleoprot_BD-vir"/>
</dbReference>
<reference evidence="2" key="1">
    <citation type="submission" date="2025-08" db="UniProtKB">
        <authorList>
            <consortium name="RefSeq"/>
        </authorList>
    </citation>
    <scope>IDENTIFICATION</scope>
    <source>
        <tissue evidence="2">Spleen</tissue>
    </source>
</reference>
<dbReference type="Pfam" id="PF06407">
    <property type="entry name" value="BDV_P40"/>
    <property type="match status" value="1"/>
</dbReference>
<keyword evidence="1" id="KW-1185">Reference proteome</keyword>
<dbReference type="Gene3D" id="1.10.3050.10">
    <property type="entry name" value="borna disease virus nucleoprotein, domain 2"/>
    <property type="match status" value="1"/>
</dbReference>
<evidence type="ECO:0000313" key="2">
    <source>
        <dbReference type="RefSeq" id="XP_006861276.1"/>
    </source>
</evidence>
<dbReference type="GeneID" id="102813401"/>
<accession>A0A9B0T966</accession>
<sequence length="314" mass="34840">MFNHEHRSRFHPVTASLVFMCYLIPGLWEALNAAGVHQRSYLAAPVKDGDRVAYETLALHLSDVEDRSLSALEMSALLGHCCTLLIGVVIGSSEKIRSGSEQIKRWFKTLMVTLNKQGHSKTATALDLYPPSSAIDWINSQPWAGNLILGLLMTTFESPGRELMDQIRMVASYAQMTTYSTIKQYLDQCMDATLALPAVASEIPKFLYTEQDLRSKLGEWFEFMGAIRHPEVIKLAPRSFPNLSSAALFWSRKESATVTAFRAPVIQLGSSLTESLLTRARRREIVRSGIGGEMTPNIKKILGLVGVTGYATDK</sequence>
<dbReference type="InterPro" id="IPR015969">
    <property type="entry name" value="P40_nucleoprot_sub1_BD-vir"/>
</dbReference>
<name>A0A9B0T966_CHRAS</name>
<dbReference type="OrthoDB" id="9809323at2759"/>
<dbReference type="Gene3D" id="1.10.3040.10">
    <property type="entry name" value="borna disease virus nucleoprotein, domain 1"/>
    <property type="match status" value="1"/>
</dbReference>
<dbReference type="RefSeq" id="XP_006861276.1">
    <property type="nucleotide sequence ID" value="XM_006861214.1"/>
</dbReference>
<gene>
    <name evidence="2" type="primary">LOC102813401</name>
</gene>
<protein>
    <submittedName>
        <fullName evidence="2">Endogenous Bornavirus-like nucleoprotein 1-like</fullName>
    </submittedName>
</protein>
<proteinExistence type="predicted"/>
<dbReference type="AlphaFoldDB" id="A0A9B0T966"/>
<dbReference type="Proteomes" id="UP000504623">
    <property type="component" value="Unplaced"/>
</dbReference>
<evidence type="ECO:0000313" key="1">
    <source>
        <dbReference type="Proteomes" id="UP000504623"/>
    </source>
</evidence>
<dbReference type="InterPro" id="IPR036260">
    <property type="entry name" value="P40_nucleoprot_sf_BD-vir"/>
</dbReference>
<dbReference type="SUPFAM" id="SSF101399">
    <property type="entry name" value="P40 nucleoprotein"/>
    <property type="match status" value="1"/>
</dbReference>